<evidence type="ECO:0000256" key="7">
    <source>
        <dbReference type="ARBA" id="ARBA00022984"/>
    </source>
</evidence>
<keyword evidence="3" id="KW-0328">Glycosyltransferase</keyword>
<dbReference type="EMBL" id="MRTF01000012">
    <property type="protein sequence ID" value="OME88924.1"/>
    <property type="molecule type" value="Genomic_DNA"/>
</dbReference>
<evidence type="ECO:0000256" key="10">
    <source>
        <dbReference type="SAM" id="MobiDB-lite"/>
    </source>
</evidence>
<evidence type="ECO:0000256" key="1">
    <source>
        <dbReference type="ARBA" id="ARBA00004752"/>
    </source>
</evidence>
<dbReference type="GO" id="GO:0018104">
    <property type="term" value="P:peptidoglycan-protein cross-linking"/>
    <property type="evidence" value="ECO:0007669"/>
    <property type="project" value="TreeGrafter"/>
</dbReference>
<evidence type="ECO:0000256" key="6">
    <source>
        <dbReference type="ARBA" id="ARBA00022960"/>
    </source>
</evidence>
<keyword evidence="8 9" id="KW-0961">Cell wall biogenesis/degradation</keyword>
<keyword evidence="11" id="KW-1133">Transmembrane helix</keyword>
<dbReference type="Gene3D" id="2.40.440.10">
    <property type="entry name" value="L,D-transpeptidase catalytic domain-like"/>
    <property type="match status" value="1"/>
</dbReference>
<evidence type="ECO:0000256" key="8">
    <source>
        <dbReference type="ARBA" id="ARBA00023316"/>
    </source>
</evidence>
<keyword evidence="11" id="KW-0472">Membrane</keyword>
<evidence type="ECO:0000313" key="13">
    <source>
        <dbReference type="EMBL" id="OME88924.1"/>
    </source>
</evidence>
<gene>
    <name evidence="13" type="ORF">BK123_28625</name>
</gene>
<evidence type="ECO:0000256" key="3">
    <source>
        <dbReference type="ARBA" id="ARBA00022676"/>
    </source>
</evidence>
<dbReference type="InterPro" id="IPR050979">
    <property type="entry name" value="LD-transpeptidase"/>
</dbReference>
<reference evidence="13 14" key="1">
    <citation type="submission" date="2016-11" db="EMBL/GenBank/DDBJ databases">
        <title>Paenibacillus species isolates.</title>
        <authorList>
            <person name="Beno S.M."/>
        </authorList>
    </citation>
    <scope>NUCLEOTIDE SEQUENCE [LARGE SCALE GENOMIC DNA]</scope>
    <source>
        <strain evidence="13 14">FSL F4-0100</strain>
    </source>
</reference>
<keyword evidence="7 9" id="KW-0573">Peptidoglycan synthesis</keyword>
<feature type="active site" description="Nucleophile" evidence="9">
    <location>
        <position position="411"/>
    </location>
</feature>
<accession>A0A1R1ATM4</accession>
<evidence type="ECO:0000256" key="4">
    <source>
        <dbReference type="ARBA" id="ARBA00022679"/>
    </source>
</evidence>
<dbReference type="Pfam" id="PF03734">
    <property type="entry name" value="YkuD"/>
    <property type="match status" value="1"/>
</dbReference>
<comment type="similarity">
    <text evidence="2">Belongs to the YkuD family.</text>
</comment>
<dbReference type="STRING" id="1401.BK123_28625"/>
<dbReference type="AlphaFoldDB" id="A0A1R1ATM4"/>
<keyword evidence="4" id="KW-0808">Transferase</keyword>
<sequence length="469" mass="52428">MNNSLYLKRYVETHPDNKMAWYLLGKEYEQAGEQGKANYCYNKAEGVYEAFELSQVPSDIWKNYEQRLLEMERDKDRRRKRTRRLLAALVLLLLVFLPPAQAPGSVPGDFASDVFPPNEPVSATAVNKEKRDSRKEPLYTAVASGQGKDSAGALSSLLRHPQALPNWSVALGMKQSGKWQLWSKDMERLYGLHRDAKGAIAIQPYEGAELECDCKPADSSQLKRSAGQWADLQVETAVLQEAANQYKARHGRLPKGLNELTQPYPNNWLSGRSKAMEEMFGALMKHKSQGTGGPKDQPGQQPGNDPEEIGYWGTSPNGDPFFEQPLQVIIDRKHHRLAVVSGTVMLRNYAVGLGGAKTPLGDFHINDKVVNPNGTTKGPYGTRGMQLSDTQYAIHGTLDVDSIGANESEGCIRMLKEDMEELFDLVPMGTVVTIREGVLPEDLWTPKERFKLKLAQGQTNPNKMYHWLD</sequence>
<proteinExistence type="inferred from homology"/>
<dbReference type="InterPro" id="IPR005490">
    <property type="entry name" value="LD_TPept_cat_dom"/>
</dbReference>
<dbReference type="Proteomes" id="UP000187074">
    <property type="component" value="Unassembled WGS sequence"/>
</dbReference>
<dbReference type="PANTHER" id="PTHR30582:SF24">
    <property type="entry name" value="L,D-TRANSPEPTIDASE ERFK_SRFK-RELATED"/>
    <property type="match status" value="1"/>
</dbReference>
<dbReference type="RefSeq" id="WP_076325747.1">
    <property type="nucleotide sequence ID" value="NZ_MRTF01000012.1"/>
</dbReference>
<organism evidence="13 14">
    <name type="scientific">Paenibacillus lautus</name>
    <name type="common">Bacillus lautus</name>
    <dbReference type="NCBI Taxonomy" id="1401"/>
    <lineage>
        <taxon>Bacteria</taxon>
        <taxon>Bacillati</taxon>
        <taxon>Bacillota</taxon>
        <taxon>Bacilli</taxon>
        <taxon>Bacillales</taxon>
        <taxon>Paenibacillaceae</taxon>
        <taxon>Paenibacillus</taxon>
    </lineage>
</organism>
<feature type="active site" description="Proton donor/acceptor" evidence="9">
    <location>
        <position position="395"/>
    </location>
</feature>
<dbReference type="CDD" id="cd16913">
    <property type="entry name" value="YkuD_like"/>
    <property type="match status" value="1"/>
</dbReference>
<evidence type="ECO:0000259" key="12">
    <source>
        <dbReference type="PROSITE" id="PS52029"/>
    </source>
</evidence>
<dbReference type="GO" id="GO:0005576">
    <property type="term" value="C:extracellular region"/>
    <property type="evidence" value="ECO:0007669"/>
    <property type="project" value="TreeGrafter"/>
</dbReference>
<evidence type="ECO:0000313" key="14">
    <source>
        <dbReference type="Proteomes" id="UP000187074"/>
    </source>
</evidence>
<feature type="transmembrane region" description="Helical" evidence="11">
    <location>
        <begin position="85"/>
        <end position="102"/>
    </location>
</feature>
<dbReference type="PANTHER" id="PTHR30582">
    <property type="entry name" value="L,D-TRANSPEPTIDASE"/>
    <property type="match status" value="1"/>
</dbReference>
<name>A0A1R1ATM4_PAELA</name>
<dbReference type="UniPathway" id="UPA00219"/>
<dbReference type="OrthoDB" id="9787225at2"/>
<evidence type="ECO:0000256" key="2">
    <source>
        <dbReference type="ARBA" id="ARBA00005992"/>
    </source>
</evidence>
<dbReference type="InterPro" id="IPR038063">
    <property type="entry name" value="Transpep_catalytic_dom"/>
</dbReference>
<dbReference type="SUPFAM" id="SSF141523">
    <property type="entry name" value="L,D-transpeptidase catalytic domain-like"/>
    <property type="match status" value="1"/>
</dbReference>
<comment type="pathway">
    <text evidence="1 9">Cell wall biogenesis; peptidoglycan biosynthesis.</text>
</comment>
<evidence type="ECO:0000256" key="5">
    <source>
        <dbReference type="ARBA" id="ARBA00022801"/>
    </source>
</evidence>
<evidence type="ECO:0000256" key="9">
    <source>
        <dbReference type="PROSITE-ProRule" id="PRU01373"/>
    </source>
</evidence>
<keyword evidence="11" id="KW-0812">Transmembrane</keyword>
<dbReference type="GO" id="GO:0071972">
    <property type="term" value="F:peptidoglycan L,D-transpeptidase activity"/>
    <property type="evidence" value="ECO:0007669"/>
    <property type="project" value="TreeGrafter"/>
</dbReference>
<protein>
    <submittedName>
        <fullName evidence="13">L,D-transpeptidase</fullName>
    </submittedName>
</protein>
<evidence type="ECO:0000256" key="11">
    <source>
        <dbReference type="SAM" id="Phobius"/>
    </source>
</evidence>
<feature type="region of interest" description="Disordered" evidence="10">
    <location>
        <begin position="286"/>
        <end position="309"/>
    </location>
</feature>
<dbReference type="GO" id="GO:0071555">
    <property type="term" value="P:cell wall organization"/>
    <property type="evidence" value="ECO:0007669"/>
    <property type="project" value="UniProtKB-UniRule"/>
</dbReference>
<feature type="compositionally biased region" description="Low complexity" evidence="10">
    <location>
        <begin position="294"/>
        <end position="304"/>
    </location>
</feature>
<dbReference type="GO" id="GO:0016757">
    <property type="term" value="F:glycosyltransferase activity"/>
    <property type="evidence" value="ECO:0007669"/>
    <property type="project" value="UniProtKB-KW"/>
</dbReference>
<comment type="caution">
    <text evidence="13">The sequence shown here is derived from an EMBL/GenBank/DDBJ whole genome shotgun (WGS) entry which is preliminary data.</text>
</comment>
<feature type="domain" description="L,D-TPase catalytic" evidence="12">
    <location>
        <begin position="326"/>
        <end position="435"/>
    </location>
</feature>
<keyword evidence="5" id="KW-0378">Hydrolase</keyword>
<keyword evidence="6 9" id="KW-0133">Cell shape</keyword>
<dbReference type="PROSITE" id="PS52029">
    <property type="entry name" value="LD_TPASE"/>
    <property type="match status" value="1"/>
</dbReference>
<dbReference type="GO" id="GO:0008360">
    <property type="term" value="P:regulation of cell shape"/>
    <property type="evidence" value="ECO:0007669"/>
    <property type="project" value="UniProtKB-UniRule"/>
</dbReference>